<protein>
    <submittedName>
        <fullName evidence="2">DUF3291 domain-containing protein</fullName>
    </submittedName>
</protein>
<reference evidence="2 3" key="1">
    <citation type="journal article" date="2024" name="Proc. Natl. Acad. Sci. U.S.A.">
        <title>The evolutionary genomics of adaptation to stress in wild rhizobium bacteria.</title>
        <authorList>
            <person name="Kehlet-Delgado H."/>
            <person name="Montoya A.P."/>
            <person name="Jensen K.T."/>
            <person name="Wendlandt C.E."/>
            <person name="Dexheimer C."/>
            <person name="Roberts M."/>
            <person name="Torres Martinez L."/>
            <person name="Friesen M.L."/>
            <person name="Griffitts J.S."/>
            <person name="Porter S.S."/>
        </authorList>
    </citation>
    <scope>NUCLEOTIDE SEQUENCE [LARGE SCALE GENOMIC DNA]</scope>
    <source>
        <strain evidence="2 3">M0729</strain>
    </source>
</reference>
<name>A0ABV1YI41_9HYPH</name>
<evidence type="ECO:0000313" key="2">
    <source>
        <dbReference type="EMBL" id="MER8934845.1"/>
    </source>
</evidence>
<dbReference type="Pfam" id="PF11695">
    <property type="entry name" value="DUF3291"/>
    <property type="match status" value="1"/>
</dbReference>
<dbReference type="Proteomes" id="UP001464387">
    <property type="component" value="Unassembled WGS sequence"/>
</dbReference>
<keyword evidence="3" id="KW-1185">Reference proteome</keyword>
<dbReference type="InterPro" id="IPR011008">
    <property type="entry name" value="Dimeric_a/b-barrel"/>
</dbReference>
<sequence length="189" mass="22034">MKSKRLALYTFGIFRAPASDPVNKGFHDRNDRNFLIAETSEGFIARSGYEEEPGPESWGTQVFPRFYLEQGEGWTPSTLSLWKDLASPMAFSYAGIHREAMRHGREWFLKPAWPPYVLWWVERDYTPTWTEAVVRHEFLHDHKASAFAFDFKTCFDEDGRSTTVDSQVVKQNMRLNGERQQQMIQTVNS</sequence>
<comment type="caution">
    <text evidence="2">The sequence shown here is derived from an EMBL/GenBank/DDBJ whole genome shotgun (WGS) entry which is preliminary data.</text>
</comment>
<dbReference type="RefSeq" id="WP_287271959.1">
    <property type="nucleotide sequence ID" value="NZ_JAMYMY010000076.1"/>
</dbReference>
<dbReference type="InterPro" id="IPR021708">
    <property type="entry name" value="DUF3291"/>
</dbReference>
<dbReference type="SUPFAM" id="SSF54909">
    <property type="entry name" value="Dimeric alpha+beta barrel"/>
    <property type="match status" value="1"/>
</dbReference>
<proteinExistence type="predicted"/>
<organism evidence="2 3">
    <name type="scientific">Mesorhizobium opportunistum</name>
    <dbReference type="NCBI Taxonomy" id="593909"/>
    <lineage>
        <taxon>Bacteria</taxon>
        <taxon>Pseudomonadati</taxon>
        <taxon>Pseudomonadota</taxon>
        <taxon>Alphaproteobacteria</taxon>
        <taxon>Hyphomicrobiales</taxon>
        <taxon>Phyllobacteriaceae</taxon>
        <taxon>Mesorhizobium</taxon>
    </lineage>
</organism>
<evidence type="ECO:0000259" key="1">
    <source>
        <dbReference type="Pfam" id="PF11695"/>
    </source>
</evidence>
<dbReference type="EMBL" id="JAMYPJ010000025">
    <property type="protein sequence ID" value="MER8934845.1"/>
    <property type="molecule type" value="Genomic_DNA"/>
</dbReference>
<evidence type="ECO:0000313" key="3">
    <source>
        <dbReference type="Proteomes" id="UP001464387"/>
    </source>
</evidence>
<feature type="domain" description="DUF3291" evidence="1">
    <location>
        <begin position="6"/>
        <end position="153"/>
    </location>
</feature>
<accession>A0ABV1YI41</accession>
<gene>
    <name evidence="2" type="ORF">NKI33_17915</name>
</gene>